<evidence type="ECO:0000256" key="2">
    <source>
        <dbReference type="ARBA" id="ARBA00022771"/>
    </source>
</evidence>
<evidence type="ECO:0000256" key="3">
    <source>
        <dbReference type="ARBA" id="ARBA00022833"/>
    </source>
</evidence>
<keyword evidence="3" id="KW-0862">Zinc</keyword>
<dbReference type="Pfam" id="PF06839">
    <property type="entry name" value="Zn_ribbon_GRF"/>
    <property type="match status" value="1"/>
</dbReference>
<dbReference type="EMBL" id="PKPP01001955">
    <property type="protein sequence ID" value="PWA78666.1"/>
    <property type="molecule type" value="Genomic_DNA"/>
</dbReference>
<dbReference type="Proteomes" id="UP000245207">
    <property type="component" value="Unassembled WGS sequence"/>
</dbReference>
<protein>
    <submittedName>
        <fullName evidence="5">Zinc finger, GRF-type</fullName>
    </submittedName>
</protein>
<accession>A0A2U1NYT8</accession>
<evidence type="ECO:0000259" key="4">
    <source>
        <dbReference type="Pfam" id="PF06839"/>
    </source>
</evidence>
<keyword evidence="6" id="KW-1185">Reference proteome</keyword>
<sequence length="102" mass="11906">MVICECGKQEKIKTSWTDRKHGRRFYCCPTLGSNCGFIGRVDPLMCHRVVDVIPDMLKARNELEDDMEEQGLLLREKELLVKKLMKHLVIAWILVFVVVKNF</sequence>
<evidence type="ECO:0000313" key="6">
    <source>
        <dbReference type="Proteomes" id="UP000245207"/>
    </source>
</evidence>
<gene>
    <name evidence="5" type="ORF">CTI12_AA212470</name>
</gene>
<comment type="caution">
    <text evidence="5">The sequence shown here is derived from an EMBL/GenBank/DDBJ whole genome shotgun (WGS) entry which is preliminary data.</text>
</comment>
<evidence type="ECO:0000256" key="1">
    <source>
        <dbReference type="ARBA" id="ARBA00022723"/>
    </source>
</evidence>
<feature type="domain" description="GRF-type" evidence="4">
    <location>
        <begin position="3"/>
        <end position="37"/>
    </location>
</feature>
<organism evidence="5 6">
    <name type="scientific">Artemisia annua</name>
    <name type="common">Sweet wormwood</name>
    <dbReference type="NCBI Taxonomy" id="35608"/>
    <lineage>
        <taxon>Eukaryota</taxon>
        <taxon>Viridiplantae</taxon>
        <taxon>Streptophyta</taxon>
        <taxon>Embryophyta</taxon>
        <taxon>Tracheophyta</taxon>
        <taxon>Spermatophyta</taxon>
        <taxon>Magnoliopsida</taxon>
        <taxon>eudicotyledons</taxon>
        <taxon>Gunneridae</taxon>
        <taxon>Pentapetalae</taxon>
        <taxon>asterids</taxon>
        <taxon>campanulids</taxon>
        <taxon>Asterales</taxon>
        <taxon>Asteraceae</taxon>
        <taxon>Asteroideae</taxon>
        <taxon>Anthemideae</taxon>
        <taxon>Artemisiinae</taxon>
        <taxon>Artemisia</taxon>
    </lineage>
</organism>
<dbReference type="AlphaFoldDB" id="A0A2U1NYT8"/>
<evidence type="ECO:0000313" key="5">
    <source>
        <dbReference type="EMBL" id="PWA78666.1"/>
    </source>
</evidence>
<dbReference type="GO" id="GO:0008270">
    <property type="term" value="F:zinc ion binding"/>
    <property type="evidence" value="ECO:0007669"/>
    <property type="project" value="UniProtKB-KW"/>
</dbReference>
<keyword evidence="1" id="KW-0479">Metal-binding</keyword>
<name>A0A2U1NYT8_ARTAN</name>
<dbReference type="InterPro" id="IPR010666">
    <property type="entry name" value="Znf_GRF"/>
</dbReference>
<dbReference type="PANTHER" id="PTHR33248">
    <property type="entry name" value="ZINC ION-BINDING PROTEIN"/>
    <property type="match status" value="1"/>
</dbReference>
<keyword evidence="2" id="KW-0863">Zinc-finger</keyword>
<reference evidence="5 6" key="1">
    <citation type="journal article" date="2018" name="Mol. Plant">
        <title>The genome of Artemisia annua provides insight into the evolution of Asteraceae family and artemisinin biosynthesis.</title>
        <authorList>
            <person name="Shen Q."/>
            <person name="Zhang L."/>
            <person name="Liao Z."/>
            <person name="Wang S."/>
            <person name="Yan T."/>
            <person name="Shi P."/>
            <person name="Liu M."/>
            <person name="Fu X."/>
            <person name="Pan Q."/>
            <person name="Wang Y."/>
            <person name="Lv Z."/>
            <person name="Lu X."/>
            <person name="Zhang F."/>
            <person name="Jiang W."/>
            <person name="Ma Y."/>
            <person name="Chen M."/>
            <person name="Hao X."/>
            <person name="Li L."/>
            <person name="Tang Y."/>
            <person name="Lv G."/>
            <person name="Zhou Y."/>
            <person name="Sun X."/>
            <person name="Brodelius P.E."/>
            <person name="Rose J.K.C."/>
            <person name="Tang K."/>
        </authorList>
    </citation>
    <scope>NUCLEOTIDE SEQUENCE [LARGE SCALE GENOMIC DNA]</scope>
    <source>
        <strain evidence="6">cv. Huhao1</strain>
        <tissue evidence="5">Leaf</tissue>
    </source>
</reference>
<dbReference type="OrthoDB" id="5418639at2759"/>
<proteinExistence type="predicted"/>